<keyword evidence="2" id="KW-0813">Transport</keyword>
<reference evidence="6 8" key="1">
    <citation type="submission" date="2016-01" db="EMBL/GenBank/DDBJ databases">
        <title>Genome sequence of Oerskovia enterophila VJag, an agar and cellulose degrading bacterium.</title>
        <authorList>
            <person name="Poehlein A."/>
            <person name="Jag V."/>
            <person name="Bengelsdorf F."/>
            <person name="Duerre P."/>
            <person name="Daniel R."/>
        </authorList>
    </citation>
    <scope>NUCLEOTIDE SEQUENCE [LARGE SCALE GENOMIC DNA]</scope>
    <source>
        <strain evidence="6 8">VJag</strain>
    </source>
</reference>
<evidence type="ECO:0000256" key="2">
    <source>
        <dbReference type="ARBA" id="ARBA00022448"/>
    </source>
</evidence>
<evidence type="ECO:0000256" key="3">
    <source>
        <dbReference type="ARBA" id="ARBA00022741"/>
    </source>
</evidence>
<keyword evidence="9" id="KW-1185">Reference proteome</keyword>
<dbReference type="InterPro" id="IPR017871">
    <property type="entry name" value="ABC_transporter-like_CS"/>
</dbReference>
<reference evidence="7 9" key="2">
    <citation type="submission" date="2016-06" db="EMBL/GenBank/DDBJ databases">
        <title>Genome sequence of Oerskovia enterophila DSM 43852.</title>
        <authorList>
            <person name="Poehlein A."/>
            <person name="Jag V."/>
            <person name="Bengelsdorf F.R."/>
            <person name="Daniel R."/>
            <person name="Duerre P."/>
        </authorList>
    </citation>
    <scope>NUCLEOTIDE SEQUENCE [LARGE SCALE GENOMIC DNA]</scope>
    <source>
        <strain evidence="7 9">DSM 43852</strain>
    </source>
</reference>
<dbReference type="GO" id="GO:0016887">
    <property type="term" value="F:ATP hydrolysis activity"/>
    <property type="evidence" value="ECO:0007669"/>
    <property type="project" value="InterPro"/>
</dbReference>
<dbReference type="PROSITE" id="PS50893">
    <property type="entry name" value="ABC_TRANSPORTER_2"/>
    <property type="match status" value="1"/>
</dbReference>
<accession>A0A163QXJ1</accession>
<evidence type="ECO:0000259" key="5">
    <source>
        <dbReference type="PROSITE" id="PS50893"/>
    </source>
</evidence>
<dbReference type="EMBL" id="MAQA01000002">
    <property type="protein sequence ID" value="OCI32945.1"/>
    <property type="molecule type" value="Genomic_DNA"/>
</dbReference>
<evidence type="ECO:0000313" key="7">
    <source>
        <dbReference type="EMBL" id="OCI32945.1"/>
    </source>
</evidence>
<name>A0A163QXJ1_9CELL</name>
<evidence type="ECO:0000256" key="4">
    <source>
        <dbReference type="ARBA" id="ARBA00022840"/>
    </source>
</evidence>
<evidence type="ECO:0000313" key="6">
    <source>
        <dbReference type="EMBL" id="KZM34640.1"/>
    </source>
</evidence>
<sequence length="257" mass="27280">MTTTHTLQARDLWAGHGGADVLRGVSIELSAGQEPVGIVGPSGVGKSTFISALLGEIKPSSGTVTWGGRTVTRLGRRDKKTFKAAVRRVSQDGLPGIDPASTVTHVLKSGLTDARKGGRPSGQSIEDLLDLVALEHRYADRPLRTLSGGERQRVALARALATRPDILLLDEPLTALDPTMRGEIAGRVKDAAAQLGTGVLLVSHDLELVHRMTTSAHLLVDGEFVESGPLQQVLAESEHPVVRELAEAAPLAVQRWS</sequence>
<evidence type="ECO:0000313" key="9">
    <source>
        <dbReference type="Proteomes" id="UP000093412"/>
    </source>
</evidence>
<dbReference type="Proteomes" id="UP000093412">
    <property type="component" value="Unassembled WGS sequence"/>
</dbReference>
<dbReference type="InterPro" id="IPR027417">
    <property type="entry name" value="P-loop_NTPase"/>
</dbReference>
<organism evidence="6 8">
    <name type="scientific">Oerskovia enterophila</name>
    <dbReference type="NCBI Taxonomy" id="43678"/>
    <lineage>
        <taxon>Bacteria</taxon>
        <taxon>Bacillati</taxon>
        <taxon>Actinomycetota</taxon>
        <taxon>Actinomycetes</taxon>
        <taxon>Micrococcales</taxon>
        <taxon>Cellulomonadaceae</taxon>
        <taxon>Oerskovia</taxon>
    </lineage>
</organism>
<dbReference type="PROSITE" id="PS00211">
    <property type="entry name" value="ABC_TRANSPORTER_1"/>
    <property type="match status" value="1"/>
</dbReference>
<dbReference type="AlphaFoldDB" id="A0A163QXJ1"/>
<dbReference type="PATRIC" id="fig|43678.3.peg.2799"/>
<dbReference type="GO" id="GO:0005524">
    <property type="term" value="F:ATP binding"/>
    <property type="evidence" value="ECO:0007669"/>
    <property type="project" value="UniProtKB-KW"/>
</dbReference>
<protein>
    <submittedName>
        <fullName evidence="6">Oligopeptide transport ATP-binding protein OppF</fullName>
    </submittedName>
</protein>
<dbReference type="Proteomes" id="UP000076447">
    <property type="component" value="Unassembled WGS sequence"/>
</dbReference>
<dbReference type="RefSeq" id="WP_068623679.1">
    <property type="nucleotide sequence ID" value="NZ_JBEPRG010000015.1"/>
</dbReference>
<dbReference type="Gene3D" id="3.40.50.300">
    <property type="entry name" value="P-loop containing nucleotide triphosphate hydrolases"/>
    <property type="match status" value="1"/>
</dbReference>
<dbReference type="GO" id="GO:0055085">
    <property type="term" value="P:transmembrane transport"/>
    <property type="evidence" value="ECO:0007669"/>
    <property type="project" value="UniProtKB-ARBA"/>
</dbReference>
<dbReference type="Pfam" id="PF00005">
    <property type="entry name" value="ABC_tran"/>
    <property type="match status" value="1"/>
</dbReference>
<keyword evidence="4 6" id="KW-0067">ATP-binding</keyword>
<dbReference type="InterPro" id="IPR003593">
    <property type="entry name" value="AAA+_ATPase"/>
</dbReference>
<comment type="caution">
    <text evidence="6">The sequence shown here is derived from an EMBL/GenBank/DDBJ whole genome shotgun (WGS) entry which is preliminary data.</text>
</comment>
<dbReference type="SMART" id="SM00382">
    <property type="entry name" value="AAA"/>
    <property type="match status" value="1"/>
</dbReference>
<dbReference type="SUPFAM" id="SSF52540">
    <property type="entry name" value="P-loop containing nucleoside triphosphate hydrolases"/>
    <property type="match status" value="1"/>
</dbReference>
<proteinExistence type="inferred from homology"/>
<keyword evidence="3" id="KW-0547">Nucleotide-binding</keyword>
<dbReference type="InterPro" id="IPR050319">
    <property type="entry name" value="ABC_transp_ATP-bind"/>
</dbReference>
<evidence type="ECO:0000313" key="8">
    <source>
        <dbReference type="Proteomes" id="UP000076447"/>
    </source>
</evidence>
<gene>
    <name evidence="6" type="primary">oppF_3</name>
    <name evidence="7" type="synonym">oppF_1</name>
    <name evidence="7" type="ORF">OERS_01990</name>
    <name evidence="6" type="ORF">OJAG_26750</name>
</gene>
<dbReference type="OrthoDB" id="3723992at2"/>
<dbReference type="InterPro" id="IPR003439">
    <property type="entry name" value="ABC_transporter-like_ATP-bd"/>
</dbReference>
<comment type="similarity">
    <text evidence="1">Belongs to the ABC transporter superfamily.</text>
</comment>
<dbReference type="STRING" id="43678.OJAG_26750"/>
<dbReference type="PANTHER" id="PTHR43776:SF7">
    <property type="entry name" value="D,D-DIPEPTIDE TRANSPORT ATP-BINDING PROTEIN DDPF-RELATED"/>
    <property type="match status" value="1"/>
</dbReference>
<dbReference type="EMBL" id="LRIE01000078">
    <property type="protein sequence ID" value="KZM34640.1"/>
    <property type="molecule type" value="Genomic_DNA"/>
</dbReference>
<dbReference type="PANTHER" id="PTHR43776">
    <property type="entry name" value="TRANSPORT ATP-BINDING PROTEIN"/>
    <property type="match status" value="1"/>
</dbReference>
<evidence type="ECO:0000256" key="1">
    <source>
        <dbReference type="ARBA" id="ARBA00005417"/>
    </source>
</evidence>
<feature type="domain" description="ABC transporter" evidence="5">
    <location>
        <begin position="7"/>
        <end position="246"/>
    </location>
</feature>